<keyword evidence="6 7" id="KW-1133">Transmembrane helix</keyword>
<evidence type="ECO:0000256" key="1">
    <source>
        <dbReference type="ARBA" id="ARBA00022448"/>
    </source>
</evidence>
<keyword evidence="6 7" id="KW-0812">Transmembrane</keyword>
<keyword evidence="5 6" id="KW-0249">Electron transport</keyword>
<keyword evidence="1 6" id="KW-0813">Transport</keyword>
<dbReference type="InterPro" id="IPR007329">
    <property type="entry name" value="FMN-bd"/>
</dbReference>
<evidence type="ECO:0000313" key="9">
    <source>
        <dbReference type="EMBL" id="MBB4011933.1"/>
    </source>
</evidence>
<keyword evidence="4 6" id="KW-0288">FMN</keyword>
<keyword evidence="10" id="KW-1185">Reference proteome</keyword>
<keyword evidence="6" id="KW-0997">Cell inner membrane</keyword>
<dbReference type="SMART" id="SM00900">
    <property type="entry name" value="FMN_bind"/>
    <property type="match status" value="1"/>
</dbReference>
<dbReference type="NCBIfam" id="TIGR01947">
    <property type="entry name" value="rnfG"/>
    <property type="match status" value="1"/>
</dbReference>
<keyword evidence="2 6" id="KW-0597">Phosphoprotein</keyword>
<dbReference type="PANTHER" id="PTHR36118:SF1">
    <property type="entry name" value="ION-TRANSLOCATING OXIDOREDUCTASE COMPLEX SUBUNIT G"/>
    <property type="match status" value="1"/>
</dbReference>
<evidence type="ECO:0000256" key="5">
    <source>
        <dbReference type="ARBA" id="ARBA00022982"/>
    </source>
</evidence>
<accession>A0A840BGZ5</accession>
<evidence type="ECO:0000256" key="7">
    <source>
        <dbReference type="SAM" id="Phobius"/>
    </source>
</evidence>
<dbReference type="EC" id="7.-.-.-" evidence="6"/>
<dbReference type="InterPro" id="IPR010209">
    <property type="entry name" value="Ion_transpt_RnfG/RsxG"/>
</dbReference>
<dbReference type="GO" id="GO:0009055">
    <property type="term" value="F:electron transfer activity"/>
    <property type="evidence" value="ECO:0007669"/>
    <property type="project" value="InterPro"/>
</dbReference>
<evidence type="ECO:0000256" key="6">
    <source>
        <dbReference type="HAMAP-Rule" id="MF_00479"/>
    </source>
</evidence>
<dbReference type="AlphaFoldDB" id="A0A840BGZ5"/>
<comment type="cofactor">
    <cofactor evidence="6">
        <name>FMN</name>
        <dbReference type="ChEBI" id="CHEBI:58210"/>
    </cofactor>
</comment>
<feature type="modified residue" description="FMN phosphoryl threonine" evidence="6">
    <location>
        <position position="185"/>
    </location>
</feature>
<feature type="transmembrane region" description="Helical" evidence="7">
    <location>
        <begin position="14"/>
        <end position="37"/>
    </location>
</feature>
<comment type="caution">
    <text evidence="9">The sequence shown here is derived from an EMBL/GenBank/DDBJ whole genome shotgun (WGS) entry which is preliminary data.</text>
</comment>
<gene>
    <name evidence="6" type="primary">rnfG</name>
    <name evidence="9" type="ORF">GGR36_001241</name>
</gene>
<organism evidence="9 10">
    <name type="scientific">Niveibacterium umoris</name>
    <dbReference type="NCBI Taxonomy" id="1193620"/>
    <lineage>
        <taxon>Bacteria</taxon>
        <taxon>Pseudomonadati</taxon>
        <taxon>Pseudomonadota</taxon>
        <taxon>Betaproteobacteria</taxon>
        <taxon>Rhodocyclales</taxon>
        <taxon>Rhodocyclaceae</taxon>
        <taxon>Niveibacterium</taxon>
    </lineage>
</organism>
<keyword evidence="6" id="KW-1003">Cell membrane</keyword>
<evidence type="ECO:0000256" key="2">
    <source>
        <dbReference type="ARBA" id="ARBA00022553"/>
    </source>
</evidence>
<keyword evidence="3 6" id="KW-0285">Flavoprotein</keyword>
<sequence length="211" mass="22479">MSEHSAGGLSVRSALAMVVFTVVFTAVMAAVYLLTLAPIARSAKAEKLLLIDQILPRELYDNALLDDVLALPATPELGLEQGGKVWRARRGGQPAAIVIEAVAPDGYSGNISLIVAVSADGHLLGTRVTEHRETPGLGDYIDPKKDKNKAHPWIAQFEGKSADLPPTAWSVKKDGGVFDYSTGATISPRAVTHAVGRVVAYVSAHRDTLFR</sequence>
<dbReference type="EMBL" id="JACIET010000001">
    <property type="protein sequence ID" value="MBB4011933.1"/>
    <property type="molecule type" value="Genomic_DNA"/>
</dbReference>
<dbReference type="PIRSF" id="PIRSF006091">
    <property type="entry name" value="E_trnsport_RnfG"/>
    <property type="match status" value="1"/>
</dbReference>
<feature type="domain" description="FMN-binding" evidence="8">
    <location>
        <begin position="106"/>
        <end position="202"/>
    </location>
</feature>
<dbReference type="NCBIfam" id="NF002519">
    <property type="entry name" value="PRK01908.1"/>
    <property type="match status" value="1"/>
</dbReference>
<keyword evidence="6" id="KW-1278">Translocase</keyword>
<keyword evidence="6 7" id="KW-0472">Membrane</keyword>
<evidence type="ECO:0000313" key="10">
    <source>
        <dbReference type="Proteomes" id="UP000561045"/>
    </source>
</evidence>
<dbReference type="PANTHER" id="PTHR36118">
    <property type="entry name" value="ION-TRANSLOCATING OXIDOREDUCTASE COMPLEX SUBUNIT G"/>
    <property type="match status" value="1"/>
</dbReference>
<protein>
    <recommendedName>
        <fullName evidence="6">Ion-translocating oxidoreductase complex subunit G</fullName>
        <ecNumber evidence="6">7.-.-.-</ecNumber>
    </recommendedName>
    <alternativeName>
        <fullName evidence="6">Rnf electron transport complex subunit G</fullName>
    </alternativeName>
</protein>
<dbReference type="GO" id="GO:0022900">
    <property type="term" value="P:electron transport chain"/>
    <property type="evidence" value="ECO:0007669"/>
    <property type="project" value="UniProtKB-UniRule"/>
</dbReference>
<dbReference type="Pfam" id="PF04205">
    <property type="entry name" value="FMN_bind"/>
    <property type="match status" value="1"/>
</dbReference>
<dbReference type="GO" id="GO:0005886">
    <property type="term" value="C:plasma membrane"/>
    <property type="evidence" value="ECO:0007669"/>
    <property type="project" value="UniProtKB-SubCell"/>
</dbReference>
<evidence type="ECO:0000256" key="3">
    <source>
        <dbReference type="ARBA" id="ARBA00022630"/>
    </source>
</evidence>
<dbReference type="RefSeq" id="WP_183633155.1">
    <property type="nucleotide sequence ID" value="NZ_BAABLE010000011.1"/>
</dbReference>
<reference evidence="9 10" key="1">
    <citation type="submission" date="2020-08" db="EMBL/GenBank/DDBJ databases">
        <title>Genomic Encyclopedia of Type Strains, Phase IV (KMG-IV): sequencing the most valuable type-strain genomes for metagenomic binning, comparative biology and taxonomic classification.</title>
        <authorList>
            <person name="Goeker M."/>
        </authorList>
    </citation>
    <scope>NUCLEOTIDE SEQUENCE [LARGE SCALE GENOMIC DNA]</scope>
    <source>
        <strain evidence="9 10">DSM 106739</strain>
    </source>
</reference>
<name>A0A840BGZ5_9RHOO</name>
<comment type="similarity">
    <text evidence="6">Belongs to the RnfG family.</text>
</comment>
<evidence type="ECO:0000256" key="4">
    <source>
        <dbReference type="ARBA" id="ARBA00022643"/>
    </source>
</evidence>
<comment type="subunit">
    <text evidence="6">The complex is composed of six subunits: RnfA, RnfB, RnfC, RnfD, RnfE and RnfG.</text>
</comment>
<evidence type="ECO:0000259" key="8">
    <source>
        <dbReference type="SMART" id="SM00900"/>
    </source>
</evidence>
<dbReference type="Proteomes" id="UP000561045">
    <property type="component" value="Unassembled WGS sequence"/>
</dbReference>
<comment type="function">
    <text evidence="6">Part of a membrane-bound complex that couples electron transfer with translocation of ions across the membrane.</text>
</comment>
<dbReference type="GO" id="GO:0010181">
    <property type="term" value="F:FMN binding"/>
    <property type="evidence" value="ECO:0007669"/>
    <property type="project" value="InterPro"/>
</dbReference>
<comment type="subcellular location">
    <subcellularLocation>
        <location evidence="6">Cell inner membrane</location>
        <topology evidence="6">Single-pass membrane protein</topology>
    </subcellularLocation>
</comment>
<proteinExistence type="inferred from homology"/>
<dbReference type="HAMAP" id="MF_00479">
    <property type="entry name" value="RsxG_RnfG"/>
    <property type="match status" value="1"/>
</dbReference>